<evidence type="ECO:0000256" key="1">
    <source>
        <dbReference type="SAM" id="MobiDB-lite"/>
    </source>
</evidence>
<feature type="region of interest" description="Disordered" evidence="1">
    <location>
        <begin position="72"/>
        <end position="141"/>
    </location>
</feature>
<feature type="compositionally biased region" description="Basic and acidic residues" evidence="1">
    <location>
        <begin position="92"/>
        <end position="131"/>
    </location>
</feature>
<gene>
    <name evidence="2" type="ORF">MAN_08691</name>
</gene>
<accession>A0A0B4F2G6</accession>
<evidence type="ECO:0000313" key="2">
    <source>
        <dbReference type="EMBL" id="KID62012.1"/>
    </source>
</evidence>
<feature type="non-terminal residue" evidence="2">
    <location>
        <position position="1"/>
    </location>
</feature>
<dbReference type="AlphaFoldDB" id="A0A0B4F2G6"/>
<reference evidence="2 3" key="1">
    <citation type="journal article" date="2014" name="Proc. Natl. Acad. Sci. U.S.A.">
        <title>Trajectory and genomic determinants of fungal-pathogen speciation and host adaptation.</title>
        <authorList>
            <person name="Hu X."/>
            <person name="Xiao G."/>
            <person name="Zheng P."/>
            <person name="Shang Y."/>
            <person name="Su Y."/>
            <person name="Zhang X."/>
            <person name="Liu X."/>
            <person name="Zhan S."/>
            <person name="St Leger R.J."/>
            <person name="Wang C."/>
        </authorList>
    </citation>
    <scope>NUCLEOTIDE SEQUENCE [LARGE SCALE GENOMIC DNA]</scope>
    <source>
        <strain evidence="2 3">ARSEF 549</strain>
    </source>
</reference>
<dbReference type="HOGENOM" id="CLU_121514_2_1_1"/>
<name>A0A0B4F2G6_METAF</name>
<comment type="caution">
    <text evidence="2">The sequence shown here is derived from an EMBL/GenBank/DDBJ whole genome shotgun (WGS) entry which is preliminary data.</text>
</comment>
<keyword evidence="3" id="KW-1185">Reference proteome</keyword>
<evidence type="ECO:0000313" key="3">
    <source>
        <dbReference type="Proteomes" id="UP000031186"/>
    </source>
</evidence>
<feature type="compositionally biased region" description="Basic and acidic residues" evidence="1">
    <location>
        <begin position="72"/>
        <end position="83"/>
    </location>
</feature>
<feature type="compositionally biased region" description="Polar residues" evidence="1">
    <location>
        <begin position="132"/>
        <end position="141"/>
    </location>
</feature>
<protein>
    <submittedName>
        <fullName evidence="2">Mitochondrial carrier protein PET8</fullName>
    </submittedName>
</protein>
<organism evidence="2 3">
    <name type="scientific">Metarhizium anisopliae (strain ARSEF 549)</name>
    <dbReference type="NCBI Taxonomy" id="3151832"/>
    <lineage>
        <taxon>Eukaryota</taxon>
        <taxon>Fungi</taxon>
        <taxon>Dikarya</taxon>
        <taxon>Ascomycota</taxon>
        <taxon>Pezizomycotina</taxon>
        <taxon>Sordariomycetes</taxon>
        <taxon>Hypocreomycetidae</taxon>
        <taxon>Hypocreales</taxon>
        <taxon>Clavicipitaceae</taxon>
        <taxon>Metarhizium</taxon>
    </lineage>
</organism>
<dbReference type="Proteomes" id="UP000031186">
    <property type="component" value="Unassembled WGS sequence"/>
</dbReference>
<proteinExistence type="predicted"/>
<dbReference type="OrthoDB" id="529205at2759"/>
<dbReference type="EMBL" id="AZNF01000013">
    <property type="protein sequence ID" value="KID62012.1"/>
    <property type="molecule type" value="Genomic_DNA"/>
</dbReference>
<sequence>MMSARSAAGLGAMRAASRSTCVVGRGFRISTSTRLGLKESSSRMCLLRQCVRISCEEIFLLTACAPRADTDADYDRHKRDSLAKQKKGAGHWKPELASDSEEAVKADRASSGREDISRLQERTKRSAEESSRSGTSVRDGM</sequence>
<dbReference type="VEuPathDB" id="FungiDB:MAN_08691"/>